<evidence type="ECO:0000256" key="5">
    <source>
        <dbReference type="ARBA" id="ARBA00048763"/>
    </source>
</evidence>
<dbReference type="Proteomes" id="UP001345219">
    <property type="component" value="Chromosome 9"/>
</dbReference>
<evidence type="ECO:0000256" key="3">
    <source>
        <dbReference type="ARBA" id="ARBA00047418"/>
    </source>
</evidence>
<reference evidence="10 11" key="1">
    <citation type="journal article" date="2023" name="Hortic Res">
        <title>Pangenome of water caltrop reveals structural variations and asymmetric subgenome divergence after allopolyploidization.</title>
        <authorList>
            <person name="Zhang X."/>
            <person name="Chen Y."/>
            <person name="Wang L."/>
            <person name="Yuan Y."/>
            <person name="Fang M."/>
            <person name="Shi L."/>
            <person name="Lu R."/>
            <person name="Comes H.P."/>
            <person name="Ma Y."/>
            <person name="Chen Y."/>
            <person name="Huang G."/>
            <person name="Zhou Y."/>
            <person name="Zheng Z."/>
            <person name="Qiu Y."/>
        </authorList>
    </citation>
    <scope>NUCLEOTIDE SEQUENCE [LARGE SCALE GENOMIC DNA]</scope>
    <source>
        <tissue evidence="10">Roots</tissue>
    </source>
</reference>
<dbReference type="AlphaFoldDB" id="A0AAN7GXF3"/>
<dbReference type="PANTHER" id="PTHR14741:SF32">
    <property type="entry name" value="TRIMETHYLGUANOSINE SYNTHASE"/>
    <property type="match status" value="1"/>
</dbReference>
<comment type="catalytic activity">
    <reaction evidence="4">
        <text>a 5'-end (N(7)-methyl 5'-triphosphoguanosine)-ribonucleoside in snoRNA + S-adenosyl-L-methionine = a 5'-end (N(2),N(7)-dimethyl 5'-triphosphoguanosine)-ribonucleoside in snoRNA + S-adenosyl-L-homocysteine + H(+)</text>
        <dbReference type="Rhea" id="RHEA:78475"/>
        <dbReference type="Rhea" id="RHEA-COMP:19086"/>
        <dbReference type="Rhea" id="RHEA-COMP:19088"/>
        <dbReference type="ChEBI" id="CHEBI:15378"/>
        <dbReference type="ChEBI" id="CHEBI:57856"/>
        <dbReference type="ChEBI" id="CHEBI:59789"/>
        <dbReference type="ChEBI" id="CHEBI:156461"/>
        <dbReference type="ChEBI" id="CHEBI:172880"/>
    </reaction>
    <physiologicalReaction direction="left-to-right" evidence="4">
        <dbReference type="Rhea" id="RHEA:78476"/>
    </physiologicalReaction>
</comment>
<dbReference type="GO" id="GO:0071164">
    <property type="term" value="F:RNA cap trimethylguanosine synthase activity"/>
    <property type="evidence" value="ECO:0007669"/>
    <property type="project" value="TreeGrafter"/>
</dbReference>
<sequence length="405" mass="46197">MRRFTSPRLTQYSPHADQGANESAVELAEQYDDWKVYWDPYHEIYYYYNTRTGMPGACYVEQVPFYEDLRAIQAYEQARGEGEWRVYRDPVYGRKYYYNIITGVSTWNPPHDDIEEQDSCTEQEPEVELELEPGSDPEDQLLDKFSRMDVGSSRNDYECNSRVGKQQRVKVPPSVIKYWKRRYTLFSLYDHGIKMDEEGWFSVTPEGTAMFDALTCGGETVVDGFAGVGGNAIQFAKSGKKVIAIDIDETRLEYAKHNAAIYGVEDEINFMRGDFFRLAPTLKADTVFLSPPWGGPSYSKVETYDVSTMLQPCDGFHLFEVASKIAPKVMMFLPRNVDLDQMEEIAESVDPPWTVAGVKHYVPGSNKAAGITFTFTSPDICTEDYEISEEDLRTVAQLGTVRVIQ</sequence>
<dbReference type="EMBL" id="JAXIOK010000022">
    <property type="protein sequence ID" value="KAK4744807.1"/>
    <property type="molecule type" value="Genomic_DNA"/>
</dbReference>
<dbReference type="InterPro" id="IPR029063">
    <property type="entry name" value="SAM-dependent_MTases_sf"/>
</dbReference>
<dbReference type="GO" id="GO:0005634">
    <property type="term" value="C:nucleus"/>
    <property type="evidence" value="ECO:0007669"/>
    <property type="project" value="TreeGrafter"/>
</dbReference>
<evidence type="ECO:0000256" key="2">
    <source>
        <dbReference type="ARBA" id="ARBA00025783"/>
    </source>
</evidence>
<dbReference type="InterPro" id="IPR036020">
    <property type="entry name" value="WW_dom_sf"/>
</dbReference>
<dbReference type="Pfam" id="PF09445">
    <property type="entry name" value="Methyltransf_15"/>
    <property type="match status" value="1"/>
</dbReference>
<accession>A0AAN7GXF3</accession>
<evidence type="ECO:0000259" key="9">
    <source>
        <dbReference type="PROSITE" id="PS50020"/>
    </source>
</evidence>
<dbReference type="CDD" id="cd00201">
    <property type="entry name" value="WW"/>
    <property type="match status" value="1"/>
</dbReference>
<comment type="similarity">
    <text evidence="2">Belongs to the methyltransferase superfamily. Trimethylguanosine synthase family.</text>
</comment>
<dbReference type="InterPro" id="IPR001202">
    <property type="entry name" value="WW_dom"/>
</dbReference>
<gene>
    <name evidence="10" type="ORF">SAY87_011119</name>
</gene>
<organism evidence="10 11">
    <name type="scientific">Trapa incisa</name>
    <dbReference type="NCBI Taxonomy" id="236973"/>
    <lineage>
        <taxon>Eukaryota</taxon>
        <taxon>Viridiplantae</taxon>
        <taxon>Streptophyta</taxon>
        <taxon>Embryophyta</taxon>
        <taxon>Tracheophyta</taxon>
        <taxon>Spermatophyta</taxon>
        <taxon>Magnoliopsida</taxon>
        <taxon>eudicotyledons</taxon>
        <taxon>Gunneridae</taxon>
        <taxon>Pentapetalae</taxon>
        <taxon>rosids</taxon>
        <taxon>malvids</taxon>
        <taxon>Myrtales</taxon>
        <taxon>Lythraceae</taxon>
        <taxon>Trapa</taxon>
    </lineage>
</organism>
<evidence type="ECO:0000256" key="7">
    <source>
        <dbReference type="ARBA" id="ARBA00049790"/>
    </source>
</evidence>
<feature type="domain" description="WW" evidence="9">
    <location>
        <begin position="84"/>
        <end position="112"/>
    </location>
</feature>
<evidence type="ECO:0000256" key="1">
    <source>
        <dbReference type="ARBA" id="ARBA00018517"/>
    </source>
</evidence>
<dbReference type="SUPFAM" id="SSF53335">
    <property type="entry name" value="S-adenosyl-L-methionine-dependent methyltransferases"/>
    <property type="match status" value="1"/>
</dbReference>
<comment type="catalytic activity">
    <reaction evidence="3">
        <text>a 5'-end (N(2),N(7)-dimethyl 5'-triphosphoguanosine)-ribonucleoside in snoRNA + S-adenosyl-L-methionine = a 5'-end (N(2),N(2),N(7)-trimethyl 5'-triphosphoguanosine)-ribonucleoside in snoRNA + S-adenosyl-L-homocysteine + H(+)</text>
        <dbReference type="Rhea" id="RHEA:78507"/>
        <dbReference type="Rhea" id="RHEA-COMP:19088"/>
        <dbReference type="Rhea" id="RHEA-COMP:19090"/>
        <dbReference type="ChEBI" id="CHEBI:15378"/>
        <dbReference type="ChEBI" id="CHEBI:57856"/>
        <dbReference type="ChEBI" id="CHEBI:59789"/>
        <dbReference type="ChEBI" id="CHEBI:167623"/>
        <dbReference type="ChEBI" id="CHEBI:172880"/>
    </reaction>
    <physiologicalReaction direction="left-to-right" evidence="3">
        <dbReference type="Rhea" id="RHEA:78508"/>
    </physiologicalReaction>
</comment>
<proteinExistence type="inferred from homology"/>
<comment type="catalytic activity">
    <reaction evidence="5">
        <text>a 5'-end (N(2),N(7)-dimethyl 5'-triphosphoguanosine)-ribonucleoside in snRNA + S-adenosyl-L-methionine = a 5'-end (N(2),N(2),N(7)-trimethyl 5'-triphosphoguanosine)-ribonucleoside in snRNA + S-adenosyl-L-homocysteine + H(+)</text>
        <dbReference type="Rhea" id="RHEA:78479"/>
        <dbReference type="Rhea" id="RHEA-COMP:19087"/>
        <dbReference type="Rhea" id="RHEA-COMP:19089"/>
        <dbReference type="ChEBI" id="CHEBI:15378"/>
        <dbReference type="ChEBI" id="CHEBI:57856"/>
        <dbReference type="ChEBI" id="CHEBI:59789"/>
        <dbReference type="ChEBI" id="CHEBI:167623"/>
        <dbReference type="ChEBI" id="CHEBI:172880"/>
    </reaction>
    <physiologicalReaction direction="left-to-right" evidence="5">
        <dbReference type="Rhea" id="RHEA:78480"/>
    </physiologicalReaction>
</comment>
<dbReference type="SUPFAM" id="SSF51045">
    <property type="entry name" value="WW domain"/>
    <property type="match status" value="1"/>
</dbReference>
<protein>
    <recommendedName>
        <fullName evidence="1">Trimethylguanosine synthase</fullName>
    </recommendedName>
    <alternativeName>
        <fullName evidence="7">Cap-specific guanine-N(2) methyltransferase</fullName>
    </alternativeName>
</protein>
<comment type="caution">
    <text evidence="10">The sequence shown here is derived from an EMBL/GenBank/DDBJ whole genome shotgun (WGS) entry which is preliminary data.</text>
</comment>
<evidence type="ECO:0000256" key="4">
    <source>
        <dbReference type="ARBA" id="ARBA00048740"/>
    </source>
</evidence>
<dbReference type="PANTHER" id="PTHR14741">
    <property type="entry name" value="S-ADENOSYLMETHIONINE-DEPENDENT METHYLTRANSFERASE RELATED"/>
    <property type="match status" value="1"/>
</dbReference>
<name>A0AAN7GXF3_9MYRT</name>
<comment type="catalytic activity">
    <reaction evidence="6">
        <text>a 5'-end (N(7)-methyl 5'-triphosphoguanosine)-ribonucleoside in snRNA + S-adenosyl-L-methionine = a 5'-end (N(2),N(7)-dimethyl 5'-triphosphoguanosine)-ribonucleoside in snRNA + S-adenosyl-L-homocysteine + H(+)</text>
        <dbReference type="Rhea" id="RHEA:78471"/>
        <dbReference type="Rhea" id="RHEA-COMP:19085"/>
        <dbReference type="Rhea" id="RHEA-COMP:19087"/>
        <dbReference type="ChEBI" id="CHEBI:15378"/>
        <dbReference type="ChEBI" id="CHEBI:57856"/>
        <dbReference type="ChEBI" id="CHEBI:59789"/>
        <dbReference type="ChEBI" id="CHEBI:156461"/>
        <dbReference type="ChEBI" id="CHEBI:172880"/>
    </reaction>
    <physiologicalReaction direction="left-to-right" evidence="6">
        <dbReference type="Rhea" id="RHEA:78472"/>
    </physiologicalReaction>
</comment>
<dbReference type="PROSITE" id="PS01159">
    <property type="entry name" value="WW_DOMAIN_1"/>
    <property type="match status" value="1"/>
</dbReference>
<dbReference type="InterPro" id="IPR019012">
    <property type="entry name" value="RNA_cap_Gua-N2-MeTrfase"/>
</dbReference>
<evidence type="ECO:0000313" key="11">
    <source>
        <dbReference type="Proteomes" id="UP001345219"/>
    </source>
</evidence>
<feature type="region of interest" description="Disordered" evidence="8">
    <location>
        <begin position="1"/>
        <end position="21"/>
    </location>
</feature>
<dbReference type="Pfam" id="PF00397">
    <property type="entry name" value="WW"/>
    <property type="match status" value="1"/>
</dbReference>
<dbReference type="Gene3D" id="3.40.50.150">
    <property type="entry name" value="Vaccinia Virus protein VP39"/>
    <property type="match status" value="1"/>
</dbReference>
<evidence type="ECO:0000256" key="8">
    <source>
        <dbReference type="SAM" id="MobiDB-lite"/>
    </source>
</evidence>
<dbReference type="PROSITE" id="PS50020">
    <property type="entry name" value="WW_DOMAIN_2"/>
    <property type="match status" value="1"/>
</dbReference>
<evidence type="ECO:0000313" key="10">
    <source>
        <dbReference type="EMBL" id="KAK4744807.1"/>
    </source>
</evidence>
<evidence type="ECO:0000256" key="6">
    <source>
        <dbReference type="ARBA" id="ARBA00049075"/>
    </source>
</evidence>
<dbReference type="SMART" id="SM00456">
    <property type="entry name" value="WW"/>
    <property type="match status" value="1"/>
</dbReference>
<dbReference type="CDD" id="cd02440">
    <property type="entry name" value="AdoMet_MTases"/>
    <property type="match status" value="1"/>
</dbReference>
<keyword evidence="11" id="KW-1185">Reference proteome</keyword>
<dbReference type="Gene3D" id="2.20.70.10">
    <property type="match status" value="1"/>
</dbReference>